<comment type="similarity">
    <text evidence="1">Belongs to the actin family.</text>
</comment>
<dbReference type="AlphaFoldDB" id="A0A422NRB8"/>
<evidence type="ECO:0000256" key="1">
    <source>
        <dbReference type="RuleBase" id="RU000487"/>
    </source>
</evidence>
<dbReference type="InterPro" id="IPR004001">
    <property type="entry name" value="Actin_CS"/>
</dbReference>
<dbReference type="RefSeq" id="XP_029240125.1">
    <property type="nucleotide sequence ID" value="XM_029379992.1"/>
</dbReference>
<dbReference type="PROSITE" id="PS00432">
    <property type="entry name" value="ACTINS_2"/>
    <property type="match status" value="1"/>
</dbReference>
<name>A0A422NRB8_TRYRA</name>
<dbReference type="Gene3D" id="3.30.420.40">
    <property type="match status" value="2"/>
</dbReference>
<evidence type="ECO:0000313" key="3">
    <source>
        <dbReference type="Proteomes" id="UP000283634"/>
    </source>
</evidence>
<proteinExistence type="inferred from homology"/>
<protein>
    <submittedName>
        <fullName evidence="2">Putative actin-like protein</fullName>
    </submittedName>
</protein>
<dbReference type="SUPFAM" id="SSF53067">
    <property type="entry name" value="Actin-like ATPase domain"/>
    <property type="match status" value="2"/>
</dbReference>
<dbReference type="Proteomes" id="UP000283634">
    <property type="component" value="Unassembled WGS sequence"/>
</dbReference>
<dbReference type="CDD" id="cd10169">
    <property type="entry name" value="ASKHA_NBD_actin-like"/>
    <property type="match status" value="1"/>
</dbReference>
<reference evidence="2 3" key="1">
    <citation type="journal article" date="2018" name="BMC Genomics">
        <title>Genomic comparison of Trypanosoma conorhini and Trypanosoma rangeli to Trypanosoma cruzi strains of high and low virulence.</title>
        <authorList>
            <person name="Bradwell K.R."/>
            <person name="Koparde V.N."/>
            <person name="Matveyev A.V."/>
            <person name="Serrano M.G."/>
            <person name="Alves J.M."/>
            <person name="Parikh H."/>
            <person name="Huang B."/>
            <person name="Lee V."/>
            <person name="Espinosa-Alvarez O."/>
            <person name="Ortiz P.A."/>
            <person name="Costa-Martins A.G."/>
            <person name="Teixeira M.M."/>
            <person name="Buck G.A."/>
        </authorList>
    </citation>
    <scope>NUCLEOTIDE SEQUENCE [LARGE SCALE GENOMIC DNA]</scope>
    <source>
        <strain evidence="2 3">AM80</strain>
    </source>
</reference>
<dbReference type="EMBL" id="MKGL01000075">
    <property type="protein sequence ID" value="RNF07964.1"/>
    <property type="molecule type" value="Genomic_DNA"/>
</dbReference>
<dbReference type="InterPro" id="IPR004000">
    <property type="entry name" value="Actin"/>
</dbReference>
<dbReference type="FunFam" id="3.30.420.40:FF:000058">
    <property type="entry name" value="Putative actin-related protein 5"/>
    <property type="match status" value="1"/>
</dbReference>
<dbReference type="VEuPathDB" id="TriTrypDB:TRSC58_05121"/>
<dbReference type="InterPro" id="IPR043129">
    <property type="entry name" value="ATPase_NBD"/>
</dbReference>
<dbReference type="OMA" id="MNIPLNT"/>
<keyword evidence="3" id="KW-1185">Reference proteome</keyword>
<dbReference type="GeneID" id="40326941"/>
<organism evidence="2 3">
    <name type="scientific">Trypanosoma rangeli</name>
    <dbReference type="NCBI Taxonomy" id="5698"/>
    <lineage>
        <taxon>Eukaryota</taxon>
        <taxon>Discoba</taxon>
        <taxon>Euglenozoa</taxon>
        <taxon>Kinetoplastea</taxon>
        <taxon>Metakinetoplastina</taxon>
        <taxon>Trypanosomatida</taxon>
        <taxon>Trypanosomatidae</taxon>
        <taxon>Trypanosoma</taxon>
        <taxon>Herpetosoma</taxon>
    </lineage>
</organism>
<dbReference type="OrthoDB" id="270004at2759"/>
<evidence type="ECO:0000313" key="2">
    <source>
        <dbReference type="EMBL" id="RNF07964.1"/>
    </source>
</evidence>
<accession>A0A422NRB8</accession>
<sequence length="430" mass="46857">MIRIAEGTAKILSSIPLPDEIAVVHRQAAIVDIGGWTTRIGFAGDDAPRVDAPTCVVKGAEEESVSLCLKKAYDRRATTDVSRVIDKGEVDWEAMEQLLGYLDNLLQLSSKEVKTPLLLTEKMLVPRHERQKLAEILMEKHGVNSIHFALSPALALYAAGTCSGVSVEMGYNACHVVPVFQGYPLFHATHALNFAGDFCTRYMMSSGPELPAMVHPSHRMDVWAYLKEKYCECSPTSALFQKMREEGTACTAEGHCNSNSGSSDGDGTDICGAAVQHRLPDGTIIILDSKRFVPAEMLFNPSLITGDVLSGDQTLIDNMEQLRTSTQPHGLHKLISEAVSKCDQDLAPLLESAIHLSGGCSLLRGFPERLRSEIDATLPHNCNVVACTERRHAAFVGGSILASLPTFQDFWVTKADYDEVGSSAVLHRCF</sequence>
<comment type="caution">
    <text evidence="2">The sequence shown here is derived from an EMBL/GenBank/DDBJ whole genome shotgun (WGS) entry which is preliminary data.</text>
</comment>
<gene>
    <name evidence="2" type="ORF">TraAM80_03008</name>
</gene>
<dbReference type="PANTHER" id="PTHR11937">
    <property type="entry name" value="ACTIN"/>
    <property type="match status" value="1"/>
</dbReference>
<dbReference type="Pfam" id="PF00022">
    <property type="entry name" value="Actin"/>
    <property type="match status" value="1"/>
</dbReference>
<dbReference type="SMART" id="SM00268">
    <property type="entry name" value="ACTIN"/>
    <property type="match status" value="1"/>
</dbReference>
<dbReference type="Gene3D" id="3.90.640.10">
    <property type="entry name" value="Actin, Chain A, domain 4"/>
    <property type="match status" value="1"/>
</dbReference>